<evidence type="ECO:0000313" key="6">
    <source>
        <dbReference type="Proteomes" id="UP000237889"/>
    </source>
</evidence>
<protein>
    <submittedName>
        <fullName evidence="5">Bifunctional metallophosphatase/5'-nucleotidase</fullName>
    </submittedName>
</protein>
<evidence type="ECO:0000256" key="2">
    <source>
        <dbReference type="RuleBase" id="RU362119"/>
    </source>
</evidence>
<dbReference type="GO" id="GO:0000166">
    <property type="term" value="F:nucleotide binding"/>
    <property type="evidence" value="ECO:0007669"/>
    <property type="project" value="UniProtKB-KW"/>
</dbReference>
<keyword evidence="6" id="KW-1185">Reference proteome</keyword>
<dbReference type="PROSITE" id="PS51318">
    <property type="entry name" value="TAT"/>
    <property type="match status" value="1"/>
</dbReference>
<dbReference type="SUPFAM" id="SSF55816">
    <property type="entry name" value="5'-nucleotidase (syn. UDP-sugar hydrolase), C-terminal domain"/>
    <property type="match status" value="1"/>
</dbReference>
<feature type="domain" description="Calcineurin-like phosphoesterase" evidence="3">
    <location>
        <begin position="39"/>
        <end position="237"/>
    </location>
</feature>
<dbReference type="PANTHER" id="PTHR11575">
    <property type="entry name" value="5'-NUCLEOTIDASE-RELATED"/>
    <property type="match status" value="1"/>
</dbReference>
<evidence type="ECO:0000259" key="3">
    <source>
        <dbReference type="Pfam" id="PF00149"/>
    </source>
</evidence>
<dbReference type="GO" id="GO:0009166">
    <property type="term" value="P:nucleotide catabolic process"/>
    <property type="evidence" value="ECO:0007669"/>
    <property type="project" value="InterPro"/>
</dbReference>
<keyword evidence="2" id="KW-0547">Nucleotide-binding</keyword>
<dbReference type="RefSeq" id="WP_106747522.1">
    <property type="nucleotide sequence ID" value="NZ_CP027668.1"/>
</dbReference>
<dbReference type="OrthoDB" id="9803927at2"/>
<dbReference type="AlphaFoldDB" id="A0A2S0N7R1"/>
<name>A0A2S0N7R1_9HYPH</name>
<dbReference type="GO" id="GO:0016787">
    <property type="term" value="F:hydrolase activity"/>
    <property type="evidence" value="ECO:0007669"/>
    <property type="project" value="UniProtKB-KW"/>
</dbReference>
<dbReference type="Gene3D" id="3.90.780.10">
    <property type="entry name" value="5'-Nucleotidase, C-terminal domain"/>
    <property type="match status" value="1"/>
</dbReference>
<dbReference type="InterPro" id="IPR006179">
    <property type="entry name" value="5_nucleotidase/apyrase"/>
</dbReference>
<evidence type="ECO:0000313" key="5">
    <source>
        <dbReference type="EMBL" id="AVO44192.1"/>
    </source>
</evidence>
<dbReference type="InterPro" id="IPR029052">
    <property type="entry name" value="Metallo-depent_PP-like"/>
</dbReference>
<gene>
    <name evidence="5" type="ORF">C6569_03425</name>
</gene>
<dbReference type="Pfam" id="PF02872">
    <property type="entry name" value="5_nucleotid_C"/>
    <property type="match status" value="1"/>
</dbReference>
<evidence type="ECO:0000256" key="1">
    <source>
        <dbReference type="ARBA" id="ARBA00022729"/>
    </source>
</evidence>
<dbReference type="InterPro" id="IPR036907">
    <property type="entry name" value="5'-Nucleotdase_C_sf"/>
</dbReference>
<dbReference type="KEGG" id="phr:C6569_03425"/>
<sequence length="508" mass="55005">MNRISRRDTLTAGLGAGIAALGGAQAGAQAPGGGAAMVTLLLVNDIYKMGEENGRGGFARLNAIVRAERARGVPLLYVHAGDMFSPSLMSGFDQGAHTVELCNMAPPDVFVPGNHEFDFGPEAYAQRRVQSRFPWYASNMRAADGSLLPGHEDGRIVDLGVVKLGVFGVALPNTPEVSSTGDIRFLPTMETVRRETARLRREGADLVVCCAHTDRREDDEIVRSRLVDVLLTGHDHDLAITYDGRTVMVESSEEGYYVTAIDLTLNRVTVDGVTRMAFTPAFRVNDSRHVTPDPETLQRVRQYEKVLSEELDVEVATVTGELDTRTASVRSGEQAIGNLVADAMRRAAGTDIGLTNAGAIRGNRIYPAGHRFTRRDALSELPFGNRTVVAKVSGADIRQALENGVSQVEQRAGRFPHVSNLTVEVDPRRPAGSRVVSVQVGGQPLDDDRVYSVATNDFMLRGGDGYTTLGLRAPDKDVQGKLVALDLMEHLRALGTVAPRIEGRIILR</sequence>
<keyword evidence="2" id="KW-0378">Hydrolase</keyword>
<dbReference type="SUPFAM" id="SSF56300">
    <property type="entry name" value="Metallo-dependent phosphatases"/>
    <property type="match status" value="1"/>
</dbReference>
<dbReference type="Pfam" id="PF00149">
    <property type="entry name" value="Metallophos"/>
    <property type="match status" value="1"/>
</dbReference>
<dbReference type="InterPro" id="IPR008334">
    <property type="entry name" value="5'-Nucleotdase_C"/>
</dbReference>
<dbReference type="PANTHER" id="PTHR11575:SF24">
    <property type="entry name" value="5'-NUCLEOTIDASE"/>
    <property type="match status" value="1"/>
</dbReference>
<dbReference type="EMBL" id="CP027668">
    <property type="protein sequence ID" value="AVO44192.1"/>
    <property type="molecule type" value="Genomic_DNA"/>
</dbReference>
<accession>A0A2S0N7R1</accession>
<comment type="similarity">
    <text evidence="2">Belongs to the 5'-nucleotidase family.</text>
</comment>
<dbReference type="InterPro" id="IPR006311">
    <property type="entry name" value="TAT_signal"/>
</dbReference>
<proteinExistence type="inferred from homology"/>
<keyword evidence="1" id="KW-0732">Signal</keyword>
<evidence type="ECO:0000259" key="4">
    <source>
        <dbReference type="Pfam" id="PF02872"/>
    </source>
</evidence>
<dbReference type="Gene3D" id="3.60.21.10">
    <property type="match status" value="1"/>
</dbReference>
<feature type="domain" description="5'-Nucleotidase C-terminal" evidence="4">
    <location>
        <begin position="316"/>
        <end position="469"/>
    </location>
</feature>
<dbReference type="Proteomes" id="UP000237889">
    <property type="component" value="Chromosome"/>
</dbReference>
<dbReference type="InterPro" id="IPR004843">
    <property type="entry name" value="Calcineurin-like_PHP"/>
</dbReference>
<organism evidence="5 6">
    <name type="scientific">Phreatobacter cathodiphilus</name>
    <dbReference type="NCBI Taxonomy" id="1868589"/>
    <lineage>
        <taxon>Bacteria</taxon>
        <taxon>Pseudomonadati</taxon>
        <taxon>Pseudomonadota</taxon>
        <taxon>Alphaproteobacteria</taxon>
        <taxon>Hyphomicrobiales</taxon>
        <taxon>Phreatobacteraceae</taxon>
        <taxon>Phreatobacter</taxon>
    </lineage>
</organism>
<reference evidence="5 6" key="1">
    <citation type="submission" date="2018-03" db="EMBL/GenBank/DDBJ databases">
        <title>Genome sequencing of Phreatobacter sp.</title>
        <authorList>
            <person name="Kim S.-J."/>
            <person name="Heo J."/>
            <person name="Kwon S.-W."/>
        </authorList>
    </citation>
    <scope>NUCLEOTIDE SEQUENCE [LARGE SCALE GENOMIC DNA]</scope>
    <source>
        <strain evidence="5 6">S-12</strain>
    </source>
</reference>
<dbReference type="PRINTS" id="PR01607">
    <property type="entry name" value="APYRASEFAMLY"/>
</dbReference>